<comment type="similarity">
    <text evidence="1 2">Belongs to the UPF0102 family.</text>
</comment>
<dbReference type="RefSeq" id="WP_240986002.1">
    <property type="nucleotide sequence ID" value="NZ_CDGJ01000111.1"/>
</dbReference>
<dbReference type="Proteomes" id="UP000836597">
    <property type="component" value="Chromosome"/>
</dbReference>
<protein>
    <recommendedName>
        <fullName evidence="2">UPF0102 protein DEACI_3350</fullName>
    </recommendedName>
</protein>
<dbReference type="InterPro" id="IPR003509">
    <property type="entry name" value="UPF0102_YraN-like"/>
</dbReference>
<keyword evidence="4" id="KW-0378">Hydrolase</keyword>
<accession>A0A8S0X0M8</accession>
<reference evidence="4" key="2">
    <citation type="submission" date="2020-01" db="EMBL/GenBank/DDBJ databases">
        <authorList>
            <person name="Hornung B."/>
        </authorList>
    </citation>
    <scope>NUCLEOTIDE SEQUENCE</scope>
    <source>
        <strain evidence="4">PacBioINE</strain>
    </source>
</reference>
<dbReference type="InterPro" id="IPR011856">
    <property type="entry name" value="tRNA_endonuc-like_dom_sf"/>
</dbReference>
<dbReference type="NCBIfam" id="NF009150">
    <property type="entry name" value="PRK12497.1-3"/>
    <property type="match status" value="1"/>
</dbReference>
<dbReference type="GO" id="GO:0003676">
    <property type="term" value="F:nucleic acid binding"/>
    <property type="evidence" value="ECO:0007669"/>
    <property type="project" value="InterPro"/>
</dbReference>
<dbReference type="CDD" id="cd20736">
    <property type="entry name" value="PoNe_Nuclease"/>
    <property type="match status" value="1"/>
</dbReference>
<dbReference type="PANTHER" id="PTHR34039">
    <property type="entry name" value="UPF0102 PROTEIN YRAN"/>
    <property type="match status" value="1"/>
</dbReference>
<keyword evidence="6" id="KW-1185">Reference proteome</keyword>
<dbReference type="GO" id="GO:0016787">
    <property type="term" value="F:hydrolase activity"/>
    <property type="evidence" value="ECO:0007669"/>
    <property type="project" value="UniProtKB-KW"/>
</dbReference>
<dbReference type="PANTHER" id="PTHR34039:SF1">
    <property type="entry name" value="UPF0102 PROTEIN YRAN"/>
    <property type="match status" value="1"/>
</dbReference>
<evidence type="ECO:0000256" key="2">
    <source>
        <dbReference type="HAMAP-Rule" id="MF_00048"/>
    </source>
</evidence>
<dbReference type="AlphaFoldDB" id="A0A8S0X0M8"/>
<name>A0A8S0X0M8_9FIRM</name>
<evidence type="ECO:0000313" key="6">
    <source>
        <dbReference type="Proteomes" id="UP001071230"/>
    </source>
</evidence>
<dbReference type="KEGG" id="aacx:DEACI_3350"/>
<dbReference type="Pfam" id="PF02021">
    <property type="entry name" value="UPF0102"/>
    <property type="match status" value="1"/>
</dbReference>
<dbReference type="Gene3D" id="3.40.1350.10">
    <property type="match status" value="1"/>
</dbReference>
<keyword evidence="4" id="KW-0540">Nuclease</keyword>
<proteinExistence type="inferred from homology"/>
<evidence type="ECO:0000313" key="5">
    <source>
        <dbReference type="EMBL" id="CEJ09144.1"/>
    </source>
</evidence>
<dbReference type="EMBL" id="LR746496">
    <property type="protein sequence ID" value="CAA7602671.1"/>
    <property type="molecule type" value="Genomic_DNA"/>
</dbReference>
<dbReference type="InterPro" id="IPR011335">
    <property type="entry name" value="Restrct_endonuc-II-like"/>
</dbReference>
<dbReference type="Proteomes" id="UP001071230">
    <property type="component" value="Unassembled WGS sequence"/>
</dbReference>
<keyword evidence="4" id="KW-0255">Endonuclease</keyword>
<reference evidence="5" key="1">
    <citation type="submission" date="2014-11" db="EMBL/GenBank/DDBJ databases">
        <authorList>
            <person name="Hornung B.V."/>
        </authorList>
    </citation>
    <scope>NUCLEOTIDE SEQUENCE</scope>
    <source>
        <strain evidence="5">INE</strain>
    </source>
</reference>
<sequence>MEGKRPAQSESPISVPQGDRCVRPQGGGNTPSQGDSYKQGLGLAGEDYALKVLTEAHLVVLVRNYRCARGEIDLIAQDGERIVFIEVRGRSSGRLGWGEESVTGNKMRRLRAVANYYLLAQGYRDYPPVRFDVLALRWQKGTAVPEVNWLKGVF</sequence>
<feature type="region of interest" description="Disordered" evidence="3">
    <location>
        <begin position="1"/>
        <end position="38"/>
    </location>
</feature>
<dbReference type="HAMAP" id="MF_00048">
    <property type="entry name" value="UPF0102"/>
    <property type="match status" value="1"/>
</dbReference>
<dbReference type="SUPFAM" id="SSF52980">
    <property type="entry name" value="Restriction endonuclease-like"/>
    <property type="match status" value="1"/>
</dbReference>
<dbReference type="EMBL" id="CDGJ01000111">
    <property type="protein sequence ID" value="CEJ09144.1"/>
    <property type="molecule type" value="Genomic_DNA"/>
</dbReference>
<dbReference type="GO" id="GO:0004519">
    <property type="term" value="F:endonuclease activity"/>
    <property type="evidence" value="ECO:0007669"/>
    <property type="project" value="UniProtKB-KW"/>
</dbReference>
<gene>
    <name evidence="4" type="ORF">DEACI_3350</name>
    <name evidence="5" type="ORF">DEACI_3627</name>
</gene>
<dbReference type="NCBIfam" id="NF009154">
    <property type="entry name" value="PRK12497.3-3"/>
    <property type="match status" value="1"/>
</dbReference>
<evidence type="ECO:0000256" key="3">
    <source>
        <dbReference type="SAM" id="MobiDB-lite"/>
    </source>
</evidence>
<evidence type="ECO:0000313" key="4">
    <source>
        <dbReference type="EMBL" id="CAA7602671.1"/>
    </source>
</evidence>
<evidence type="ECO:0000256" key="1">
    <source>
        <dbReference type="ARBA" id="ARBA00006738"/>
    </source>
</evidence>
<organism evidence="4">
    <name type="scientific">Acididesulfobacillus acetoxydans</name>
    <dbReference type="NCBI Taxonomy" id="1561005"/>
    <lineage>
        <taxon>Bacteria</taxon>
        <taxon>Bacillati</taxon>
        <taxon>Bacillota</taxon>
        <taxon>Clostridia</taxon>
        <taxon>Eubacteriales</taxon>
        <taxon>Peptococcaceae</taxon>
        <taxon>Acididesulfobacillus</taxon>
    </lineage>
</organism>